<reference evidence="1 2" key="1">
    <citation type="submission" date="2024-01" db="EMBL/GenBank/DDBJ databases">
        <title>The complete chloroplast genome sequence of Lithospermum erythrorhizon: insights into the phylogenetic relationship among Boraginaceae species and the maternal lineages of purple gromwells.</title>
        <authorList>
            <person name="Okada T."/>
            <person name="Watanabe K."/>
        </authorList>
    </citation>
    <scope>NUCLEOTIDE SEQUENCE [LARGE SCALE GENOMIC DNA]</scope>
</reference>
<dbReference type="EMBL" id="BAABME010005479">
    <property type="protein sequence ID" value="GAA0165748.1"/>
    <property type="molecule type" value="Genomic_DNA"/>
</dbReference>
<gene>
    <name evidence="1" type="ORF">LIER_21072</name>
</gene>
<sequence length="112" mass="12816">MGLVSDYLVKLENLYAPSWSASREESHDGSPRWIYRMIKLDAIETHIECQGSRCEHSMDMQNGPTQGHRDPHRVPMVSMEALDELPKYKQYFPSRPQALDEALDGDLDGEPI</sequence>
<protein>
    <submittedName>
        <fullName evidence="1">Uncharacterized protein</fullName>
    </submittedName>
</protein>
<proteinExistence type="predicted"/>
<evidence type="ECO:0000313" key="1">
    <source>
        <dbReference type="EMBL" id="GAA0165748.1"/>
    </source>
</evidence>
<organism evidence="1 2">
    <name type="scientific">Lithospermum erythrorhizon</name>
    <name type="common">Purple gromwell</name>
    <name type="synonym">Lithospermum officinale var. erythrorhizon</name>
    <dbReference type="NCBI Taxonomy" id="34254"/>
    <lineage>
        <taxon>Eukaryota</taxon>
        <taxon>Viridiplantae</taxon>
        <taxon>Streptophyta</taxon>
        <taxon>Embryophyta</taxon>
        <taxon>Tracheophyta</taxon>
        <taxon>Spermatophyta</taxon>
        <taxon>Magnoliopsida</taxon>
        <taxon>eudicotyledons</taxon>
        <taxon>Gunneridae</taxon>
        <taxon>Pentapetalae</taxon>
        <taxon>asterids</taxon>
        <taxon>lamiids</taxon>
        <taxon>Boraginales</taxon>
        <taxon>Boraginaceae</taxon>
        <taxon>Boraginoideae</taxon>
        <taxon>Lithospermeae</taxon>
        <taxon>Lithospermum</taxon>
    </lineage>
</organism>
<name>A0AAV3QRQ1_LITER</name>
<dbReference type="Proteomes" id="UP001454036">
    <property type="component" value="Unassembled WGS sequence"/>
</dbReference>
<accession>A0AAV3QRQ1</accession>
<evidence type="ECO:0000313" key="2">
    <source>
        <dbReference type="Proteomes" id="UP001454036"/>
    </source>
</evidence>
<keyword evidence="2" id="KW-1185">Reference proteome</keyword>
<comment type="caution">
    <text evidence="1">The sequence shown here is derived from an EMBL/GenBank/DDBJ whole genome shotgun (WGS) entry which is preliminary data.</text>
</comment>
<dbReference type="AlphaFoldDB" id="A0AAV3QRQ1"/>